<evidence type="ECO:0000313" key="4">
    <source>
        <dbReference type="EMBL" id="KAH7298751.1"/>
    </source>
</evidence>
<dbReference type="AlphaFoldDB" id="A0A8T2RS14"/>
<reference evidence="4" key="1">
    <citation type="submission" date="2021-08" db="EMBL/GenBank/DDBJ databases">
        <title>WGS assembly of Ceratopteris richardii.</title>
        <authorList>
            <person name="Marchant D.B."/>
            <person name="Chen G."/>
            <person name="Jenkins J."/>
            <person name="Shu S."/>
            <person name="Leebens-Mack J."/>
            <person name="Grimwood J."/>
            <person name="Schmutz J."/>
            <person name="Soltis P."/>
            <person name="Soltis D."/>
            <person name="Chen Z.-H."/>
        </authorList>
    </citation>
    <scope>NUCLEOTIDE SEQUENCE</scope>
    <source>
        <strain evidence="4">Whitten #5841</strain>
        <tissue evidence="4">Leaf</tissue>
    </source>
</reference>
<dbReference type="InterPro" id="IPR021419">
    <property type="entry name" value="Mediator_Med25_VWA"/>
</dbReference>
<dbReference type="EMBL" id="CM035430">
    <property type="protein sequence ID" value="KAH7298751.1"/>
    <property type="molecule type" value="Genomic_DNA"/>
</dbReference>
<dbReference type="Pfam" id="PF11265">
    <property type="entry name" value="Med25_VWA"/>
    <property type="match status" value="1"/>
</dbReference>
<evidence type="ECO:0000256" key="1">
    <source>
        <dbReference type="ARBA" id="ARBA00009102"/>
    </source>
</evidence>
<proteinExistence type="inferred from homology"/>
<sequence length="661" mass="68806">MASASSHQRQLVLVVEGTAALGHHWDLLRTEYLEKIIKSFCECDALNQKPSNSPAELALVVYYTHGPHSGCLLQQTGWTTNLDRFWQWISRINFAGGGFGDAAIAEGLAEALLMCCPTPVANTVSQVTDRQKHCILVAASNPHRLPTPIPRPPVQGLLQPSANSDPSAAEHWWLADADTVAKAFSQCSVSLSVVSPRQLLSLKMIFNGAKRAQRATDTPIEAPKYAHHMVLLSETFMEARQALAHSSAMPTTVLPKVEVSSATSIPPAQQASAVRTPAAGLVAGRPGTASGIIPTVPVKTEPPSVSGMVASGVTHAASLALLQNTVPVSLSMPRSSQAQDSSVVADSSVVQDLKTIGSGTVASSLRPGATGVVSSSQTLLGVAQNGLGITNNQVGMGMGHNSAQGVGISGFNNPGNLVPSSAIGAAGNTTVSNVQVVGMGQSVGGLGQGNLSAGTTQIGSSGLVMGGQNVMPTLGSGGVNLSPPTMIPTPGIPPPVQGLQPMGAVGNNALQPIGAVNNNALQVPAPVVTPPQQANTGPKYAKIWVGLLTGRSNEKLVTICKLEAYRQLTSPETLAADWPSQMQITRLIPQEHMPTKNYQGKSEVLLFRTIGQPNSRPFPVQLADKKLVAVIQLPNQTLILASADAKNQDRLAGMLFPEVIP</sequence>
<comment type="caution">
    <text evidence="4">The sequence shown here is derived from an EMBL/GenBank/DDBJ whole genome shotgun (WGS) entry which is preliminary data.</text>
</comment>
<evidence type="ECO:0000259" key="3">
    <source>
        <dbReference type="Pfam" id="PF11265"/>
    </source>
</evidence>
<dbReference type="PANTHER" id="PTHR12433">
    <property type="entry name" value="MEDIATOR OF RNA POLYMERASE II TRANSCRIPTION SUBUNIT 25"/>
    <property type="match status" value="1"/>
</dbReference>
<organism evidence="4 5">
    <name type="scientific">Ceratopteris richardii</name>
    <name type="common">Triangle waterfern</name>
    <dbReference type="NCBI Taxonomy" id="49495"/>
    <lineage>
        <taxon>Eukaryota</taxon>
        <taxon>Viridiplantae</taxon>
        <taxon>Streptophyta</taxon>
        <taxon>Embryophyta</taxon>
        <taxon>Tracheophyta</taxon>
        <taxon>Polypodiopsida</taxon>
        <taxon>Polypodiidae</taxon>
        <taxon>Polypodiales</taxon>
        <taxon>Pteridineae</taxon>
        <taxon>Pteridaceae</taxon>
        <taxon>Parkerioideae</taxon>
        <taxon>Ceratopteris</taxon>
    </lineage>
</organism>
<dbReference type="OrthoDB" id="7690434at2759"/>
<accession>A0A8T2RS14</accession>
<feature type="domain" description="Mediator of RNA polymerase II transcription subunit 25 von Willebrand factor type A" evidence="3">
    <location>
        <begin position="6"/>
        <end position="234"/>
    </location>
</feature>
<dbReference type="GO" id="GO:0045944">
    <property type="term" value="P:positive regulation of transcription by RNA polymerase II"/>
    <property type="evidence" value="ECO:0007669"/>
    <property type="project" value="TreeGrafter"/>
</dbReference>
<gene>
    <name evidence="4" type="ORF">KP509_25G057700</name>
</gene>
<comment type="similarity">
    <text evidence="1">Belongs to the Mediator complex subunit 25 family.</text>
</comment>
<dbReference type="Proteomes" id="UP000825935">
    <property type="component" value="Chromosome 25"/>
</dbReference>
<dbReference type="GO" id="GO:0016592">
    <property type="term" value="C:mediator complex"/>
    <property type="evidence" value="ECO:0007669"/>
    <property type="project" value="TreeGrafter"/>
</dbReference>
<dbReference type="GO" id="GO:0005667">
    <property type="term" value="C:transcription regulator complex"/>
    <property type="evidence" value="ECO:0007669"/>
    <property type="project" value="TreeGrafter"/>
</dbReference>
<dbReference type="PANTHER" id="PTHR12433:SF11">
    <property type="entry name" value="MEDIATOR OF RNA POLYMERASE II TRANSCRIPTION SUBUNIT 25"/>
    <property type="match status" value="1"/>
</dbReference>
<keyword evidence="5" id="KW-1185">Reference proteome</keyword>
<evidence type="ECO:0000256" key="2">
    <source>
        <dbReference type="ARBA" id="ARBA00019694"/>
    </source>
</evidence>
<protein>
    <recommendedName>
        <fullName evidence="2">Mediator of RNA polymerase II transcription subunit 25</fullName>
    </recommendedName>
</protein>
<name>A0A8T2RS14_CERRI</name>
<evidence type="ECO:0000313" key="5">
    <source>
        <dbReference type="Proteomes" id="UP000825935"/>
    </source>
</evidence>